<dbReference type="PANTHER" id="PTHR45754">
    <property type="entry name" value="METHYLENETETRAHYDROFOLATE REDUCTASE"/>
    <property type="match status" value="1"/>
</dbReference>
<keyword evidence="7 12" id="KW-0560">Oxidoreductase</keyword>
<reference evidence="13 14" key="1">
    <citation type="submission" date="2017-02" db="EMBL/GenBank/DDBJ databases">
        <authorList>
            <person name="Peterson S.W."/>
        </authorList>
    </citation>
    <scope>NUCLEOTIDE SEQUENCE [LARGE SCALE GENOMIC DNA]</scope>
    <source>
        <strain evidence="13 14">DSM 25262</strain>
    </source>
</reference>
<dbReference type="GO" id="GO:0009086">
    <property type="term" value="P:methionine biosynthetic process"/>
    <property type="evidence" value="ECO:0007669"/>
    <property type="project" value="UniProtKB-KW"/>
</dbReference>
<proteinExistence type="inferred from homology"/>
<evidence type="ECO:0000256" key="5">
    <source>
        <dbReference type="ARBA" id="ARBA00022630"/>
    </source>
</evidence>
<evidence type="ECO:0000313" key="13">
    <source>
        <dbReference type="EMBL" id="SKC82584.1"/>
    </source>
</evidence>
<organism evidence="13 14">
    <name type="scientific">Ohtaekwangia koreensis</name>
    <dbReference type="NCBI Taxonomy" id="688867"/>
    <lineage>
        <taxon>Bacteria</taxon>
        <taxon>Pseudomonadati</taxon>
        <taxon>Bacteroidota</taxon>
        <taxon>Cytophagia</taxon>
        <taxon>Cytophagales</taxon>
        <taxon>Fulvivirgaceae</taxon>
        <taxon>Ohtaekwangia</taxon>
    </lineage>
</organism>
<evidence type="ECO:0000256" key="3">
    <source>
        <dbReference type="ARBA" id="ARBA00006743"/>
    </source>
</evidence>
<keyword evidence="8" id="KW-0520">NAD</keyword>
<dbReference type="InterPro" id="IPR004620">
    <property type="entry name" value="MTHF_reductase_bac"/>
</dbReference>
<sequence length="318" mass="35865">MKVVDHLKNANGKTLFTIEILPPLKGENIKSLFNNIDPLMEFKPPFIDVTYHREEYVYRKKDGGLLEKITTRKRPGTVGICAAIQNHYKVDTVPHIICGGFSKEETENALIDLHFLGVDNVLLLQGDAIKSESKFVPEPDGHRYASDLLGQVVNMNMGVYLDDELTTAAPTNFCIGVAGYPEKHFNAPNLKADLKYLKLKVEMGAQYIVTQMFFDNKKYFEFVDKCREAGIEVPIIPGIKPLTGKGQLTVLPKTFHIDIPEELSDEAEKCKDNTALKEVGIQWCIQQSKELIQKGVPTLHFYSMGKSDPIYRIAKELF</sequence>
<evidence type="ECO:0000256" key="1">
    <source>
        <dbReference type="ARBA" id="ARBA00001974"/>
    </source>
</evidence>
<dbReference type="Pfam" id="PF02219">
    <property type="entry name" value="MTHFR"/>
    <property type="match status" value="1"/>
</dbReference>
<dbReference type="RefSeq" id="WP_079688765.1">
    <property type="nucleotide sequence ID" value="NZ_FUZU01000003.1"/>
</dbReference>
<evidence type="ECO:0000256" key="10">
    <source>
        <dbReference type="ARBA" id="ARBA00034478"/>
    </source>
</evidence>
<protein>
    <recommendedName>
        <fullName evidence="12">Methylenetetrahydrofolate reductase</fullName>
        <ecNumber evidence="12">1.5.1.54</ecNumber>
    </recommendedName>
</protein>
<dbReference type="CDD" id="cd00537">
    <property type="entry name" value="MTHFR"/>
    <property type="match status" value="1"/>
</dbReference>
<comment type="catalytic activity">
    <reaction evidence="11">
        <text>(6S)-5-methyl-5,6,7,8-tetrahydrofolate + NAD(+) = (6R)-5,10-methylene-5,6,7,8-tetrahydrofolate + NADH + H(+)</text>
        <dbReference type="Rhea" id="RHEA:19821"/>
        <dbReference type="ChEBI" id="CHEBI:15378"/>
        <dbReference type="ChEBI" id="CHEBI:15636"/>
        <dbReference type="ChEBI" id="CHEBI:18608"/>
        <dbReference type="ChEBI" id="CHEBI:57540"/>
        <dbReference type="ChEBI" id="CHEBI:57945"/>
        <dbReference type="EC" id="1.5.1.54"/>
    </reaction>
    <physiologicalReaction direction="right-to-left" evidence="11">
        <dbReference type="Rhea" id="RHEA:19823"/>
    </physiologicalReaction>
</comment>
<keyword evidence="14" id="KW-1185">Reference proteome</keyword>
<keyword evidence="9" id="KW-0486">Methionine biosynthesis</keyword>
<evidence type="ECO:0000256" key="7">
    <source>
        <dbReference type="ARBA" id="ARBA00023002"/>
    </source>
</evidence>
<evidence type="ECO:0000313" key="14">
    <source>
        <dbReference type="Proteomes" id="UP000190961"/>
    </source>
</evidence>
<evidence type="ECO:0000256" key="8">
    <source>
        <dbReference type="ARBA" id="ARBA00023027"/>
    </source>
</evidence>
<evidence type="ECO:0000256" key="6">
    <source>
        <dbReference type="ARBA" id="ARBA00022827"/>
    </source>
</evidence>
<dbReference type="InterPro" id="IPR003171">
    <property type="entry name" value="Mehydrof_redctse-like"/>
</dbReference>
<dbReference type="GO" id="GO:0005829">
    <property type="term" value="C:cytosol"/>
    <property type="evidence" value="ECO:0007669"/>
    <property type="project" value="InterPro"/>
</dbReference>
<evidence type="ECO:0000256" key="12">
    <source>
        <dbReference type="RuleBase" id="RU003862"/>
    </source>
</evidence>
<keyword evidence="4" id="KW-0028">Amino-acid biosynthesis</keyword>
<dbReference type="SUPFAM" id="SSF51730">
    <property type="entry name" value="FAD-linked oxidoreductase"/>
    <property type="match status" value="1"/>
</dbReference>
<comment type="pathway">
    <text evidence="2 12">One-carbon metabolism; tetrahydrofolate interconversion.</text>
</comment>
<evidence type="ECO:0000256" key="9">
    <source>
        <dbReference type="ARBA" id="ARBA00023167"/>
    </source>
</evidence>
<comment type="similarity">
    <text evidence="3 12">Belongs to the methylenetetrahydrofolate reductase family.</text>
</comment>
<dbReference type="GO" id="GO:0035999">
    <property type="term" value="P:tetrahydrofolate interconversion"/>
    <property type="evidence" value="ECO:0007669"/>
    <property type="project" value="UniProtKB-UniPathway"/>
</dbReference>
<dbReference type="NCBIfam" id="TIGR00676">
    <property type="entry name" value="fadh2"/>
    <property type="match status" value="1"/>
</dbReference>
<keyword evidence="5 12" id="KW-0285">Flavoprotein</keyword>
<dbReference type="InterPro" id="IPR029041">
    <property type="entry name" value="FAD-linked_oxidoreductase-like"/>
</dbReference>
<comment type="pathway">
    <text evidence="10">Amino-acid biosynthesis; L-methionine biosynthesis via de novo pathway.</text>
</comment>
<accession>A0A1T5M3I4</accession>
<dbReference type="Gene3D" id="3.20.20.220">
    <property type="match status" value="1"/>
</dbReference>
<dbReference type="Proteomes" id="UP000190961">
    <property type="component" value="Unassembled WGS sequence"/>
</dbReference>
<evidence type="ECO:0000256" key="4">
    <source>
        <dbReference type="ARBA" id="ARBA00022605"/>
    </source>
</evidence>
<dbReference type="EMBL" id="FUZU01000003">
    <property type="protein sequence ID" value="SKC82584.1"/>
    <property type="molecule type" value="Genomic_DNA"/>
</dbReference>
<dbReference type="GO" id="GO:0106312">
    <property type="term" value="F:methylenetetrahydrofolate reductase (NADH) activity"/>
    <property type="evidence" value="ECO:0007669"/>
    <property type="project" value="UniProtKB-EC"/>
</dbReference>
<dbReference type="GO" id="GO:0071949">
    <property type="term" value="F:FAD binding"/>
    <property type="evidence" value="ECO:0007669"/>
    <property type="project" value="TreeGrafter"/>
</dbReference>
<comment type="cofactor">
    <cofactor evidence="1 12">
        <name>FAD</name>
        <dbReference type="ChEBI" id="CHEBI:57692"/>
    </cofactor>
</comment>
<evidence type="ECO:0000256" key="2">
    <source>
        <dbReference type="ARBA" id="ARBA00004777"/>
    </source>
</evidence>
<evidence type="ECO:0000256" key="11">
    <source>
        <dbReference type="ARBA" id="ARBA00048628"/>
    </source>
</evidence>
<keyword evidence="6 12" id="KW-0274">FAD</keyword>
<dbReference type="PANTHER" id="PTHR45754:SF3">
    <property type="entry name" value="METHYLENETETRAHYDROFOLATE REDUCTASE (NADPH)"/>
    <property type="match status" value="1"/>
</dbReference>
<dbReference type="OrthoDB" id="9812555at2"/>
<dbReference type="FunFam" id="3.20.20.220:FF:000015">
    <property type="entry name" value="Methylenetetrahydrofolate reductase"/>
    <property type="match status" value="1"/>
</dbReference>
<gene>
    <name evidence="13" type="ORF">SAMN05660236_4221</name>
</gene>
<dbReference type="STRING" id="688867.SAMN05660236_4221"/>
<dbReference type="AlphaFoldDB" id="A0A1T5M3I4"/>
<dbReference type="UniPathway" id="UPA00193"/>
<dbReference type="EC" id="1.5.1.54" evidence="12"/>
<name>A0A1T5M3I4_9BACT</name>